<dbReference type="STRING" id="1817893.AUJ66_06365"/>
<comment type="caution">
    <text evidence="2">The sequence shown here is derived from an EMBL/GenBank/DDBJ whole genome shotgun (WGS) entry which is preliminary data.</text>
</comment>
<protein>
    <submittedName>
        <fullName evidence="2">Uncharacterized protein</fullName>
    </submittedName>
</protein>
<reference evidence="2 3" key="1">
    <citation type="journal article" date="2016" name="Environ. Microbiol.">
        <title>Genomic resolution of a cold subsurface aquifer community provides metabolic insights for novel microbes adapted to high CO concentrations.</title>
        <authorList>
            <person name="Probst A.J."/>
            <person name="Castelle C.J."/>
            <person name="Singh A."/>
            <person name="Brown C.T."/>
            <person name="Anantharaman K."/>
            <person name="Sharon I."/>
            <person name="Hug L.A."/>
            <person name="Burstein D."/>
            <person name="Emerson J.B."/>
            <person name="Thomas B.C."/>
            <person name="Banfield J.F."/>
        </authorList>
    </citation>
    <scope>NUCLEOTIDE SEQUENCE [LARGE SCALE GENOMIC DNA]</scope>
    <source>
        <strain evidence="2">CG1_02_38_46</strain>
    </source>
</reference>
<evidence type="ECO:0000313" key="2">
    <source>
        <dbReference type="EMBL" id="OIN96401.1"/>
    </source>
</evidence>
<keyword evidence="1" id="KW-0812">Transmembrane</keyword>
<organism evidence="2 3">
    <name type="scientific">Candidatus Desantisbacteria bacterium CG1_02_38_46</name>
    <dbReference type="NCBI Taxonomy" id="1817893"/>
    <lineage>
        <taxon>Bacteria</taxon>
        <taxon>Candidatus Desantisiibacteriota</taxon>
    </lineage>
</organism>
<dbReference type="AlphaFoldDB" id="A0A1J4SAC9"/>
<proteinExistence type="predicted"/>
<evidence type="ECO:0000313" key="3">
    <source>
        <dbReference type="Proteomes" id="UP000182278"/>
    </source>
</evidence>
<keyword evidence="1" id="KW-1133">Transmembrane helix</keyword>
<feature type="transmembrane region" description="Helical" evidence="1">
    <location>
        <begin position="6"/>
        <end position="27"/>
    </location>
</feature>
<gene>
    <name evidence="2" type="ORF">AUJ66_06365</name>
</gene>
<sequence length="137" mass="15958">MESTLIFIMGIGSLVIACLSVFLAIFLSVRTDKLVKLEDRLAKEMIEQGKKETQQIIGESQKMIMETQKMIEEGKKETHQMIAESQRMIEDGRRETRDLLERMDERTAKIAEMIEKISSRRPIFTAEEQSEYKKKEV</sequence>
<evidence type="ECO:0000256" key="1">
    <source>
        <dbReference type="SAM" id="Phobius"/>
    </source>
</evidence>
<dbReference type="EMBL" id="MNUO01000097">
    <property type="protein sequence ID" value="OIN96401.1"/>
    <property type="molecule type" value="Genomic_DNA"/>
</dbReference>
<accession>A0A1J4SAC9</accession>
<name>A0A1J4SAC9_9BACT</name>
<keyword evidence="1" id="KW-0472">Membrane</keyword>
<dbReference type="Proteomes" id="UP000182278">
    <property type="component" value="Unassembled WGS sequence"/>
</dbReference>